<evidence type="ECO:0000256" key="3">
    <source>
        <dbReference type="ARBA" id="ARBA00022729"/>
    </source>
</evidence>
<dbReference type="InterPro" id="IPR029058">
    <property type="entry name" value="AB_hydrolase_fold"/>
</dbReference>
<keyword evidence="6" id="KW-0007">Acetylation</keyword>
<gene>
    <name evidence="12" type="ORF">CYPRO_2089</name>
</gene>
<dbReference type="Proteomes" id="UP000254808">
    <property type="component" value="Chromosome"/>
</dbReference>
<dbReference type="GO" id="GO:0004177">
    <property type="term" value="F:aminopeptidase activity"/>
    <property type="evidence" value="ECO:0007669"/>
    <property type="project" value="UniProtKB-KW"/>
</dbReference>
<evidence type="ECO:0000259" key="11">
    <source>
        <dbReference type="Pfam" id="PF00326"/>
    </source>
</evidence>
<feature type="chain" id="PRO_5017021545" description="Acyl-peptide hydrolase" evidence="10">
    <location>
        <begin position="25"/>
        <end position="676"/>
    </location>
</feature>
<evidence type="ECO:0000256" key="9">
    <source>
        <dbReference type="ARBA" id="ARBA00045885"/>
    </source>
</evidence>
<feature type="signal peptide" evidence="10">
    <location>
        <begin position="1"/>
        <end position="24"/>
    </location>
</feature>
<dbReference type="InterPro" id="IPR011659">
    <property type="entry name" value="WD40"/>
</dbReference>
<dbReference type="PANTHER" id="PTHR42776">
    <property type="entry name" value="SERINE PEPTIDASE S9 FAMILY MEMBER"/>
    <property type="match status" value="1"/>
</dbReference>
<keyword evidence="12" id="KW-0031">Aminopeptidase</keyword>
<accession>A0A345ULI7</accession>
<evidence type="ECO:0000256" key="7">
    <source>
        <dbReference type="ARBA" id="ARBA00032284"/>
    </source>
</evidence>
<organism evidence="12 13">
    <name type="scientific">Cyclonatronum proteinivorum</name>
    <dbReference type="NCBI Taxonomy" id="1457365"/>
    <lineage>
        <taxon>Bacteria</taxon>
        <taxon>Pseudomonadati</taxon>
        <taxon>Balneolota</taxon>
        <taxon>Balneolia</taxon>
        <taxon>Balneolales</taxon>
        <taxon>Cyclonatronaceae</taxon>
        <taxon>Cyclonatronum</taxon>
    </lineage>
</organism>
<evidence type="ECO:0000313" key="13">
    <source>
        <dbReference type="Proteomes" id="UP000254808"/>
    </source>
</evidence>
<keyword evidence="5" id="KW-0720">Serine protease</keyword>
<feature type="domain" description="Peptidase S9 prolyl oligopeptidase catalytic" evidence="11">
    <location>
        <begin position="470"/>
        <end position="675"/>
    </location>
</feature>
<keyword evidence="13" id="KW-1185">Reference proteome</keyword>
<protein>
    <recommendedName>
        <fullName evidence="8">Acyl-peptide hydrolase</fullName>
    </recommendedName>
    <alternativeName>
        <fullName evidence="7">Acylaminoacyl-peptidase</fullName>
    </alternativeName>
</protein>
<dbReference type="FunFam" id="3.40.50.1820:FF:000028">
    <property type="entry name" value="S9 family peptidase"/>
    <property type="match status" value="1"/>
</dbReference>
<comment type="similarity">
    <text evidence="1">Belongs to the peptidase S9C family.</text>
</comment>
<dbReference type="RefSeq" id="WP_114984537.1">
    <property type="nucleotide sequence ID" value="NZ_CP027806.1"/>
</dbReference>
<dbReference type="InterPro" id="IPR002471">
    <property type="entry name" value="Pept_S9_AS"/>
</dbReference>
<dbReference type="Gene3D" id="3.40.50.1820">
    <property type="entry name" value="alpha/beta hydrolase"/>
    <property type="match status" value="1"/>
</dbReference>
<dbReference type="Pfam" id="PF00326">
    <property type="entry name" value="Peptidase_S9"/>
    <property type="match status" value="1"/>
</dbReference>
<sequence length="676" mass="76126">MTRTVPYLFLMMCFLLAQSFQAEAQQRAITAEDVWSMERVGNPTASPDGRFIAFTKTSFDISTDQSHTTIYLMHADGSNLREFTQHGTDGAPAFSPDSRYLAFTSRRAGGPAQLFVMPLSGGEAKQITDLPVGVSAPKWFPDGQRIAFSATVHPDYNGDWDRQRELADEQRNSLVTAKVTENRTYRFWDRWLTDGHYPRLFATTLDGEVTDLMPESRRFFAMMGAPSYDISPDGSTIAVSANNEPPPYNYLNYDIILINTDGSGERVNITEHNPYNDLNPVFSPDGRFIMYGKQTRNDFYADNVRLVRYDMTSGEREVLTEDIDKSFSNWQWSANGRTIFFHAQHLGKTSLFSIPSNGGSVTQILHAGTNGAPVLAGNRLFFAHNNLSNPAEIYSIRTNGRDLTQLTSFNSERLSELNLGRVENVTYAGADGADVQMYIVYPPDFDPSQQYPLMMMIHGGPHGIFGDEFHYRWNAHLFSAPGYVTVLPNFHGSTSFGQAFAESIHGAHSDKPFRDIMKATDFMLERGYIDEDRMAAAGGSYGGYMVSWIAGHTDRFAALINHAGVYNIMGQFASDITEHRIAAYSGSPWDGLESMQRWNPALHAANFSSPMLIIHGELDYRVPVTQGLEVYGVYKGMGLDARLVYFPNENHWILRPNNSIFWYQEVHDWVARWFDN</sequence>
<proteinExistence type="inferred from homology"/>
<dbReference type="KEGG" id="cprv:CYPRO_2089"/>
<evidence type="ECO:0000256" key="6">
    <source>
        <dbReference type="ARBA" id="ARBA00022990"/>
    </source>
</evidence>
<evidence type="ECO:0000256" key="8">
    <source>
        <dbReference type="ARBA" id="ARBA00032596"/>
    </source>
</evidence>
<dbReference type="GO" id="GO:0004252">
    <property type="term" value="F:serine-type endopeptidase activity"/>
    <property type="evidence" value="ECO:0007669"/>
    <property type="project" value="InterPro"/>
</dbReference>
<evidence type="ECO:0000313" key="12">
    <source>
        <dbReference type="EMBL" id="AXJ01339.1"/>
    </source>
</evidence>
<dbReference type="InterPro" id="IPR011042">
    <property type="entry name" value="6-blade_b-propeller_TolB-like"/>
</dbReference>
<dbReference type="PANTHER" id="PTHR42776:SF13">
    <property type="entry name" value="DIPEPTIDYL-PEPTIDASE 5"/>
    <property type="match status" value="1"/>
</dbReference>
<comment type="function">
    <text evidence="9">This enzyme catalyzes the hydrolysis of the N-terminal peptide bond of an N-acetylated peptide to generate an N-acetylated amino acid and a peptide with a free N-terminus. It preferentially cleaves off Ac-Ala, Ac-Met and Ac-Ser. Also, involved in the degradation of oxidized and glycated proteins.</text>
</comment>
<keyword evidence="3 10" id="KW-0732">Signal</keyword>
<evidence type="ECO:0000256" key="10">
    <source>
        <dbReference type="SAM" id="SignalP"/>
    </source>
</evidence>
<name>A0A345ULI7_9BACT</name>
<dbReference type="GO" id="GO:0006508">
    <property type="term" value="P:proteolysis"/>
    <property type="evidence" value="ECO:0007669"/>
    <property type="project" value="UniProtKB-KW"/>
</dbReference>
<keyword evidence="4" id="KW-0378">Hydrolase</keyword>
<dbReference type="PROSITE" id="PS00708">
    <property type="entry name" value="PRO_ENDOPEP_SER"/>
    <property type="match status" value="1"/>
</dbReference>
<dbReference type="EMBL" id="CP027806">
    <property type="protein sequence ID" value="AXJ01339.1"/>
    <property type="molecule type" value="Genomic_DNA"/>
</dbReference>
<dbReference type="Pfam" id="PF07676">
    <property type="entry name" value="PD40"/>
    <property type="match status" value="4"/>
</dbReference>
<keyword evidence="2" id="KW-0645">Protease</keyword>
<dbReference type="SUPFAM" id="SSF53474">
    <property type="entry name" value="alpha/beta-Hydrolases"/>
    <property type="match status" value="1"/>
</dbReference>
<evidence type="ECO:0000256" key="4">
    <source>
        <dbReference type="ARBA" id="ARBA00022801"/>
    </source>
</evidence>
<evidence type="ECO:0000256" key="5">
    <source>
        <dbReference type="ARBA" id="ARBA00022825"/>
    </source>
</evidence>
<dbReference type="SUPFAM" id="SSF82171">
    <property type="entry name" value="DPP6 N-terminal domain-like"/>
    <property type="match status" value="1"/>
</dbReference>
<dbReference type="Gene3D" id="2.120.10.30">
    <property type="entry name" value="TolB, C-terminal domain"/>
    <property type="match status" value="2"/>
</dbReference>
<dbReference type="InterPro" id="IPR001375">
    <property type="entry name" value="Peptidase_S9_cat"/>
</dbReference>
<evidence type="ECO:0000256" key="1">
    <source>
        <dbReference type="ARBA" id="ARBA00010040"/>
    </source>
</evidence>
<reference evidence="12 13" key="1">
    <citation type="submission" date="2018-03" db="EMBL/GenBank/DDBJ databases">
        <title>Phenotypic and genomic properties of Cyclonatronum proteinivorum gen. nov., sp. nov., a haloalkaliphilic bacteroidete from soda lakes possessing Na+-translocating rhodopsin.</title>
        <authorList>
            <person name="Toshchakov S.V."/>
            <person name="Korzhenkov A."/>
            <person name="Samarov N.I."/>
            <person name="Kublanov I.V."/>
            <person name="Muntyan M.S."/>
            <person name="Sorokin D.Y."/>
        </authorList>
    </citation>
    <scope>NUCLEOTIDE SEQUENCE [LARGE SCALE GENOMIC DNA]</scope>
    <source>
        <strain evidence="12 13">Omega</strain>
    </source>
</reference>
<evidence type="ECO:0000256" key="2">
    <source>
        <dbReference type="ARBA" id="ARBA00022670"/>
    </source>
</evidence>
<dbReference type="AlphaFoldDB" id="A0A345ULI7"/>
<dbReference type="OrthoDB" id="9812921at2"/>